<evidence type="ECO:0000313" key="3">
    <source>
        <dbReference type="Proteomes" id="UP000253664"/>
    </source>
</evidence>
<sequence length="527" mass="59348">MKQCLPVLRRRYLGKIRTLRIIWDVSYSSSSRHQMTKMHQNPNFDTASRTRIYCFLSLLIGVTLALLCLSSGLYIIATEPKTLGLPLDISPLTQELVILIVNVTLTLCIDGMMFTHSVSLRWALHHENGLQFNTNIRLLTSSSRSGPNRWYSNAATLFFLVLSYGSSSTLLPQTLTTPLLNATSLIGLGMALAGQAVIAAWCLLSNRRLIPTWSSNPLNATLAAIKMGTITRRPGRSLLSVHHQKHKLLPEPVCPAKRQRPMIIAHRAVPYIVIIVWSLAFLATAWVISIVLVSRTISPTCWNFTMMWNIGGYCFYNSAEFRFGSSDTYGPLYTYGQYTILCLLFVCAIQGLQTIGLHCVELLVNMSRDEAVWRRAYSETEKQAPGLQLTQSPLVAAVTSWENVILLFAKAVSHWALSQAMLPVFFPWDMKTVSIVFVYSRLALYALLAILLALFTTYLALRRPSGCQPTTLGHLQTIADLVDDWETDDHGRMWWGEKTWSSEQIRHAGTSCHRRLLSRIDVEAKYF</sequence>
<dbReference type="EMBL" id="LKCN02000014">
    <property type="protein sequence ID" value="RCI09719.1"/>
    <property type="molecule type" value="Genomic_DNA"/>
</dbReference>
<feature type="transmembrane region" description="Helical" evidence="1">
    <location>
        <begin position="179"/>
        <end position="204"/>
    </location>
</feature>
<gene>
    <name evidence="2" type="ORF">L249_3956</name>
</gene>
<keyword evidence="1" id="KW-0472">Membrane</keyword>
<keyword evidence="1" id="KW-0812">Transmembrane</keyword>
<proteinExistence type="predicted"/>
<dbReference type="Proteomes" id="UP000253664">
    <property type="component" value="Unassembled WGS sequence"/>
</dbReference>
<feature type="transmembrane region" description="Helical" evidence="1">
    <location>
        <begin position="268"/>
        <end position="293"/>
    </location>
</feature>
<keyword evidence="1" id="KW-1133">Transmembrane helix</keyword>
<feature type="transmembrane region" description="Helical" evidence="1">
    <location>
        <begin position="96"/>
        <end position="115"/>
    </location>
</feature>
<accession>A0A367L5L8</accession>
<dbReference type="STRING" id="1330021.A0A367L5L8"/>
<organism evidence="2 3">
    <name type="scientific">Ophiocordyceps polyrhachis-furcata BCC 54312</name>
    <dbReference type="NCBI Taxonomy" id="1330021"/>
    <lineage>
        <taxon>Eukaryota</taxon>
        <taxon>Fungi</taxon>
        <taxon>Dikarya</taxon>
        <taxon>Ascomycota</taxon>
        <taxon>Pezizomycotina</taxon>
        <taxon>Sordariomycetes</taxon>
        <taxon>Hypocreomycetidae</taxon>
        <taxon>Hypocreales</taxon>
        <taxon>Ophiocordycipitaceae</taxon>
        <taxon>Ophiocordyceps</taxon>
    </lineage>
</organism>
<reference evidence="2 3" key="1">
    <citation type="journal article" date="2015" name="BMC Genomics">
        <title>Insights from the genome of Ophiocordyceps polyrhachis-furcata to pathogenicity and host specificity in insect fungi.</title>
        <authorList>
            <person name="Wichadakul D."/>
            <person name="Kobmoo N."/>
            <person name="Ingsriswang S."/>
            <person name="Tangphatsornruang S."/>
            <person name="Chantasingh D."/>
            <person name="Luangsa-ard J.J."/>
            <person name="Eurwilaichitr L."/>
        </authorList>
    </citation>
    <scope>NUCLEOTIDE SEQUENCE [LARGE SCALE GENOMIC DNA]</scope>
    <source>
        <strain evidence="2 3">BCC 54312</strain>
    </source>
</reference>
<feature type="transmembrane region" description="Helical" evidence="1">
    <location>
        <begin position="338"/>
        <end position="364"/>
    </location>
</feature>
<dbReference type="OrthoDB" id="2688021at2759"/>
<feature type="transmembrane region" description="Helical" evidence="1">
    <location>
        <begin position="150"/>
        <end position="167"/>
    </location>
</feature>
<feature type="transmembrane region" description="Helical" evidence="1">
    <location>
        <begin position="442"/>
        <end position="461"/>
    </location>
</feature>
<comment type="caution">
    <text evidence="2">The sequence shown here is derived from an EMBL/GenBank/DDBJ whole genome shotgun (WGS) entry which is preliminary data.</text>
</comment>
<evidence type="ECO:0000256" key="1">
    <source>
        <dbReference type="SAM" id="Phobius"/>
    </source>
</evidence>
<dbReference type="AlphaFoldDB" id="A0A367L5L8"/>
<keyword evidence="3" id="KW-1185">Reference proteome</keyword>
<evidence type="ECO:0000313" key="2">
    <source>
        <dbReference type="EMBL" id="RCI09719.1"/>
    </source>
</evidence>
<protein>
    <submittedName>
        <fullName evidence="2">Uncharacterized protein</fullName>
    </submittedName>
</protein>
<name>A0A367L5L8_9HYPO</name>
<feature type="transmembrane region" description="Helical" evidence="1">
    <location>
        <begin position="52"/>
        <end position="76"/>
    </location>
</feature>